<feature type="region of interest" description="Disordered" evidence="2">
    <location>
        <begin position="276"/>
        <end position="366"/>
    </location>
</feature>
<dbReference type="InterPro" id="IPR056453">
    <property type="entry name" value="HTH_DNAJC9"/>
</dbReference>
<proteinExistence type="predicted"/>
<dbReference type="InterPro" id="IPR001623">
    <property type="entry name" value="DnaJ_domain"/>
</dbReference>
<feature type="region of interest" description="Disordered" evidence="2">
    <location>
        <begin position="220"/>
        <end position="257"/>
    </location>
</feature>
<dbReference type="SUPFAM" id="SSF46565">
    <property type="entry name" value="Chaperone J-domain"/>
    <property type="match status" value="1"/>
</dbReference>
<evidence type="ECO:0000256" key="1">
    <source>
        <dbReference type="SAM" id="Coils"/>
    </source>
</evidence>
<feature type="compositionally biased region" description="Basic residues" evidence="2">
    <location>
        <begin position="354"/>
        <end position="366"/>
    </location>
</feature>
<reference evidence="4 5" key="1">
    <citation type="submission" date="2019-02" db="EMBL/GenBank/DDBJ databases">
        <title>Genome sequencing of the rare red list fungi Hericium alpestre (H. flagellum).</title>
        <authorList>
            <person name="Buettner E."/>
            <person name="Kellner H."/>
        </authorList>
    </citation>
    <scope>NUCLEOTIDE SEQUENCE [LARGE SCALE GENOMIC DNA]</scope>
    <source>
        <strain evidence="4 5">DSM 108284</strain>
    </source>
</reference>
<dbReference type="GO" id="GO:0005737">
    <property type="term" value="C:cytoplasm"/>
    <property type="evidence" value="ECO:0007669"/>
    <property type="project" value="TreeGrafter"/>
</dbReference>
<evidence type="ECO:0000256" key="2">
    <source>
        <dbReference type="SAM" id="MobiDB-lite"/>
    </source>
</evidence>
<dbReference type="OrthoDB" id="110024at2759"/>
<dbReference type="CDD" id="cd06257">
    <property type="entry name" value="DnaJ"/>
    <property type="match status" value="1"/>
</dbReference>
<name>A0A4Z0A834_9AGAM</name>
<evidence type="ECO:0000259" key="3">
    <source>
        <dbReference type="PROSITE" id="PS50076"/>
    </source>
</evidence>
<dbReference type="PANTHER" id="PTHR44144:SF1">
    <property type="entry name" value="DNAJ HOMOLOG SUBFAMILY C MEMBER 9"/>
    <property type="match status" value="1"/>
</dbReference>
<dbReference type="GO" id="GO:0005634">
    <property type="term" value="C:nucleus"/>
    <property type="evidence" value="ECO:0007669"/>
    <property type="project" value="TreeGrafter"/>
</dbReference>
<dbReference type="GO" id="GO:0031072">
    <property type="term" value="F:heat shock protein binding"/>
    <property type="evidence" value="ECO:0007669"/>
    <property type="project" value="TreeGrafter"/>
</dbReference>
<dbReference type="EMBL" id="SFCI01000143">
    <property type="protein sequence ID" value="TFY82089.1"/>
    <property type="molecule type" value="Genomic_DNA"/>
</dbReference>
<evidence type="ECO:0000313" key="5">
    <source>
        <dbReference type="Proteomes" id="UP000298061"/>
    </source>
</evidence>
<dbReference type="PRINTS" id="PR00625">
    <property type="entry name" value="JDOMAIN"/>
</dbReference>
<dbReference type="STRING" id="135208.A0A4Z0A834"/>
<feature type="compositionally biased region" description="Basic and acidic residues" evidence="2">
    <location>
        <begin position="326"/>
        <end position="343"/>
    </location>
</feature>
<dbReference type="Pfam" id="PF23302">
    <property type="entry name" value="HTH_DNAJC9"/>
    <property type="match status" value="1"/>
</dbReference>
<dbReference type="InterPro" id="IPR036869">
    <property type="entry name" value="J_dom_sf"/>
</dbReference>
<gene>
    <name evidence="4" type="ORF">EWM64_g1920</name>
</gene>
<evidence type="ECO:0000313" key="4">
    <source>
        <dbReference type="EMBL" id="TFY82089.1"/>
    </source>
</evidence>
<dbReference type="PANTHER" id="PTHR44144">
    <property type="entry name" value="DNAJ HOMOLOG SUBFAMILY C MEMBER 9"/>
    <property type="match status" value="1"/>
</dbReference>
<feature type="coiled-coil region" evidence="1">
    <location>
        <begin position="111"/>
        <end position="138"/>
    </location>
</feature>
<feature type="domain" description="J" evidence="3">
    <location>
        <begin position="18"/>
        <end position="88"/>
    </location>
</feature>
<protein>
    <recommendedName>
        <fullName evidence="3">J domain-containing protein</fullName>
    </recommendedName>
</protein>
<feature type="compositionally biased region" description="Basic residues" evidence="2">
    <location>
        <begin position="227"/>
        <end position="237"/>
    </location>
</feature>
<keyword evidence="5" id="KW-1185">Reference proteome</keyword>
<dbReference type="SMART" id="SM00271">
    <property type="entry name" value="DnaJ"/>
    <property type="match status" value="1"/>
</dbReference>
<keyword evidence="1" id="KW-0175">Coiled coil</keyword>
<feature type="compositionally biased region" description="Low complexity" evidence="2">
    <location>
        <begin position="344"/>
        <end position="353"/>
    </location>
</feature>
<organism evidence="4 5">
    <name type="scientific">Hericium alpestre</name>
    <dbReference type="NCBI Taxonomy" id="135208"/>
    <lineage>
        <taxon>Eukaryota</taxon>
        <taxon>Fungi</taxon>
        <taxon>Dikarya</taxon>
        <taxon>Basidiomycota</taxon>
        <taxon>Agaricomycotina</taxon>
        <taxon>Agaricomycetes</taxon>
        <taxon>Russulales</taxon>
        <taxon>Hericiaceae</taxon>
        <taxon>Hericium</taxon>
    </lineage>
</organism>
<accession>A0A4Z0A834</accession>
<dbReference type="Gene3D" id="1.10.287.110">
    <property type="entry name" value="DnaJ domain"/>
    <property type="match status" value="1"/>
</dbReference>
<comment type="caution">
    <text evidence="4">The sequence shown here is derived from an EMBL/GenBank/DDBJ whole genome shotgun (WGS) entry which is preliminary data.</text>
</comment>
<sequence length="366" mass="41055">MDDRQDPSALFFGDKDVDLYAVLNLDSSAKLDDIKKSYRKLALVYHPDKHATAEESRKADAVLKFQKVSFAYTVLGDEKRRERYDKTGKTDEGLDLELGEDGWEAYFEGLYSVTKEKLDEMKKEYQGSDEEVQDLKKAYLDTEGSIDEIMTYIPHSTHDDESRFIVQIASLIKEGDLPALPAWESSIRDEKAKLVRRKQADKEAKEAEALARELGVWDEFYGSGKAGPRKGKRKAKAKDKEPEGEGEREDEDEDHSALQALILKKKGNTDSFLDGLAAKYAEPKPRGKGKRKAKVPDDEAEDRDAEPPKKKRRGAPAMPDIDDAEFEKLQQKLFADKDKDKTKASGAASTSASKGKKGGRSRKGKP</sequence>
<dbReference type="Proteomes" id="UP000298061">
    <property type="component" value="Unassembled WGS sequence"/>
</dbReference>
<dbReference type="Pfam" id="PF00226">
    <property type="entry name" value="DnaJ"/>
    <property type="match status" value="1"/>
</dbReference>
<dbReference type="InterPro" id="IPR052594">
    <property type="entry name" value="J_domain-containing_protein"/>
</dbReference>
<dbReference type="AlphaFoldDB" id="A0A4Z0A834"/>
<dbReference type="PROSITE" id="PS50076">
    <property type="entry name" value="DNAJ_2"/>
    <property type="match status" value="1"/>
</dbReference>